<dbReference type="InterPro" id="IPR011330">
    <property type="entry name" value="Glyco_hydro/deAcase_b/a-brl"/>
</dbReference>
<dbReference type="NCBIfam" id="NF003814">
    <property type="entry name" value="PRK05406.1-3"/>
    <property type="match status" value="1"/>
</dbReference>
<keyword evidence="1" id="KW-0547">Nucleotide-binding</keyword>
<keyword evidence="1" id="KW-0378">Hydrolase</keyword>
<name>A0A0A3J4J5_9BACL</name>
<comment type="subunit">
    <text evidence="1">Forms a complex composed of PxpA, PxpB and PxpC.</text>
</comment>
<keyword evidence="1" id="KW-0067">ATP-binding</keyword>
<dbReference type="HAMAP" id="MF_00691">
    <property type="entry name" value="PxpA"/>
    <property type="match status" value="1"/>
</dbReference>
<dbReference type="eggNOG" id="COG1540">
    <property type="taxonomic scope" value="Bacteria"/>
</dbReference>
<dbReference type="CDD" id="cd10787">
    <property type="entry name" value="LamB_YcsF_like"/>
    <property type="match status" value="1"/>
</dbReference>
<dbReference type="Pfam" id="PF03746">
    <property type="entry name" value="LamB_YcsF"/>
    <property type="match status" value="1"/>
</dbReference>
<dbReference type="OrthoDB" id="9773478at2"/>
<dbReference type="EC" id="3.5.2.9" evidence="1"/>
<dbReference type="PANTHER" id="PTHR30292:SF0">
    <property type="entry name" value="5-OXOPROLINASE SUBUNIT A"/>
    <property type="match status" value="1"/>
</dbReference>
<dbReference type="Gene3D" id="3.20.20.370">
    <property type="entry name" value="Glycoside hydrolase/deacetylase"/>
    <property type="match status" value="1"/>
</dbReference>
<gene>
    <name evidence="1" type="primary">pxpA</name>
    <name evidence="2" type="ORF">CD30_10530</name>
</gene>
<dbReference type="EMBL" id="JPVQ01000016">
    <property type="protein sequence ID" value="KGR90630.1"/>
    <property type="molecule type" value="Genomic_DNA"/>
</dbReference>
<organism evidence="2 3">
    <name type="scientific">Ureibacillus massiliensis 4400831 = CIP 108448 = CCUG 49529</name>
    <dbReference type="NCBI Taxonomy" id="1211035"/>
    <lineage>
        <taxon>Bacteria</taxon>
        <taxon>Bacillati</taxon>
        <taxon>Bacillota</taxon>
        <taxon>Bacilli</taxon>
        <taxon>Bacillales</taxon>
        <taxon>Caryophanaceae</taxon>
        <taxon>Ureibacillus</taxon>
    </lineage>
</organism>
<accession>A0A0A3J4J5</accession>
<keyword evidence="3" id="KW-1185">Reference proteome</keyword>
<dbReference type="AlphaFoldDB" id="A0A0A3J4J5"/>
<dbReference type="SUPFAM" id="SSF88713">
    <property type="entry name" value="Glycoside hydrolase/deacetylase"/>
    <property type="match status" value="1"/>
</dbReference>
<dbReference type="RefSeq" id="WP_036176254.1">
    <property type="nucleotide sequence ID" value="NZ_AVCZ01000016.1"/>
</dbReference>
<comment type="similarity">
    <text evidence="1">Belongs to the LamB/PxpA family.</text>
</comment>
<protein>
    <recommendedName>
        <fullName evidence="1">5-oxoprolinase subunit A</fullName>
        <shortName evidence="1">5-OPase subunit A</shortName>
        <ecNumber evidence="1">3.5.2.9</ecNumber>
    </recommendedName>
    <alternativeName>
        <fullName evidence="1">5-oxoprolinase (ATP-hydrolyzing) subunit A</fullName>
    </alternativeName>
</protein>
<sequence>MENQLYIDLNSDLGESFGHYKIGNDEEIMKYVSSVNIACGFHAGDPTTIKNTVNKALEAGVAIGAHPGFPDLQGFGRRNMHINPEEIYDLTLYQIGALNAFVKASGGKLHHVKPHGALYNMAAKDEQYSKAIVEAVLNIDEDLILYGLSGSQLTAVAKRYGLRCANEAFVDRTYNRSGQLTPRTELNSLIKTEEEALNQVLKMIHEKKVIATTGEEVSIEVDTLCIHGDGIKAVEFAQKVNNTLKQNNIIIQAL</sequence>
<comment type="function">
    <text evidence="1">Catalyzes the cleavage of 5-oxoproline to form L-glutamate coupled to the hydrolysis of ATP to ADP and inorganic phosphate.</text>
</comment>
<proteinExistence type="inferred from homology"/>
<dbReference type="GO" id="GO:0005524">
    <property type="term" value="F:ATP binding"/>
    <property type="evidence" value="ECO:0007669"/>
    <property type="project" value="UniProtKB-UniRule"/>
</dbReference>
<dbReference type="GO" id="GO:0005975">
    <property type="term" value="P:carbohydrate metabolic process"/>
    <property type="evidence" value="ECO:0007669"/>
    <property type="project" value="InterPro"/>
</dbReference>
<evidence type="ECO:0000313" key="2">
    <source>
        <dbReference type="EMBL" id="KGR90630.1"/>
    </source>
</evidence>
<dbReference type="Proteomes" id="UP000030595">
    <property type="component" value="Unassembled WGS sequence"/>
</dbReference>
<dbReference type="InterPro" id="IPR005501">
    <property type="entry name" value="LamB/YcsF/PxpA-like"/>
</dbReference>
<dbReference type="NCBIfam" id="NF003816">
    <property type="entry name" value="PRK05406.1-5"/>
    <property type="match status" value="1"/>
</dbReference>
<reference evidence="2 3" key="1">
    <citation type="submission" date="2014-02" db="EMBL/GenBank/DDBJ databases">
        <title>Draft genome sequence of Lysinibacillus massiliensis CCUG 49529.</title>
        <authorList>
            <person name="Zhang F."/>
            <person name="Wang G."/>
            <person name="Zhang L."/>
        </authorList>
    </citation>
    <scope>NUCLEOTIDE SEQUENCE [LARGE SCALE GENOMIC DNA]</scope>
    <source>
        <strain evidence="2 3">CCUG 49529</strain>
    </source>
</reference>
<dbReference type="PANTHER" id="PTHR30292">
    <property type="entry name" value="UNCHARACTERIZED PROTEIN YBGL-RELATED"/>
    <property type="match status" value="1"/>
</dbReference>
<comment type="catalytic activity">
    <reaction evidence="1">
        <text>5-oxo-L-proline + ATP + 2 H2O = L-glutamate + ADP + phosphate + H(+)</text>
        <dbReference type="Rhea" id="RHEA:10348"/>
        <dbReference type="ChEBI" id="CHEBI:15377"/>
        <dbReference type="ChEBI" id="CHEBI:15378"/>
        <dbReference type="ChEBI" id="CHEBI:29985"/>
        <dbReference type="ChEBI" id="CHEBI:30616"/>
        <dbReference type="ChEBI" id="CHEBI:43474"/>
        <dbReference type="ChEBI" id="CHEBI:58402"/>
        <dbReference type="ChEBI" id="CHEBI:456216"/>
        <dbReference type="EC" id="3.5.2.9"/>
    </reaction>
</comment>
<comment type="caution">
    <text evidence="2">The sequence shown here is derived from an EMBL/GenBank/DDBJ whole genome shotgun (WGS) entry which is preliminary data.</text>
</comment>
<evidence type="ECO:0000256" key="1">
    <source>
        <dbReference type="HAMAP-Rule" id="MF_00691"/>
    </source>
</evidence>
<dbReference type="GO" id="GO:0017168">
    <property type="term" value="F:5-oxoprolinase (ATP-hydrolyzing) activity"/>
    <property type="evidence" value="ECO:0007669"/>
    <property type="project" value="UniProtKB-UniRule"/>
</dbReference>
<evidence type="ECO:0000313" key="3">
    <source>
        <dbReference type="Proteomes" id="UP000030595"/>
    </source>
</evidence>